<dbReference type="RefSeq" id="XP_040711290.1">
    <property type="nucleotide sequence ID" value="XM_040864805.1"/>
</dbReference>
<evidence type="ECO:0000256" key="1">
    <source>
        <dbReference type="ARBA" id="ARBA00001933"/>
    </source>
</evidence>
<keyword evidence="4" id="KW-0663">Pyridoxal phosphate</keyword>
<reference evidence="6 7" key="1">
    <citation type="submission" date="2016-07" db="EMBL/GenBank/DDBJ databases">
        <title>Pervasive Adenine N6-methylation of Active Genes in Fungi.</title>
        <authorList>
            <consortium name="DOE Joint Genome Institute"/>
            <person name="Mondo S.J."/>
            <person name="Dannebaum R.O."/>
            <person name="Kuo R.C."/>
            <person name="Labutti K."/>
            <person name="Haridas S."/>
            <person name="Kuo A."/>
            <person name="Salamov A."/>
            <person name="Ahrendt S.R."/>
            <person name="Lipzen A."/>
            <person name="Sullivan W."/>
            <person name="Andreopoulos W.B."/>
            <person name="Clum A."/>
            <person name="Lindquist E."/>
            <person name="Daum C."/>
            <person name="Ramamoorthy G.K."/>
            <person name="Gryganskyi A."/>
            <person name="Culley D."/>
            <person name="Magnuson J.K."/>
            <person name="James T.Y."/>
            <person name="O'Malley M.A."/>
            <person name="Stajich J.E."/>
            <person name="Spatafora J.W."/>
            <person name="Visel A."/>
            <person name="Grigoriev I.V."/>
        </authorList>
    </citation>
    <scope>NUCLEOTIDE SEQUENCE [LARGE SCALE GENOMIC DNA]</scope>
    <source>
        <strain evidence="6 7">CBS 129021</strain>
    </source>
</reference>
<comment type="caution">
    <text evidence="6">The sequence shown here is derived from an EMBL/GenBank/DDBJ whole genome shotgun (WGS) entry which is preliminary data.</text>
</comment>
<keyword evidence="3 6" id="KW-0808">Transferase</keyword>
<dbReference type="PANTHER" id="PTHR13693:SF77">
    <property type="entry name" value="8-AMINO-7-OXONONANOATE SYNTHASE"/>
    <property type="match status" value="1"/>
</dbReference>
<evidence type="ECO:0000313" key="6">
    <source>
        <dbReference type="EMBL" id="ORY58373.1"/>
    </source>
</evidence>
<evidence type="ECO:0000256" key="4">
    <source>
        <dbReference type="ARBA" id="ARBA00022898"/>
    </source>
</evidence>
<dbReference type="GO" id="GO:0016740">
    <property type="term" value="F:transferase activity"/>
    <property type="evidence" value="ECO:0007669"/>
    <property type="project" value="UniProtKB-KW"/>
</dbReference>
<keyword evidence="7" id="KW-1185">Reference proteome</keyword>
<proteinExistence type="inferred from homology"/>
<gene>
    <name evidence="6" type="ORF">BCR38DRAFT_499911</name>
</gene>
<dbReference type="Pfam" id="PF00155">
    <property type="entry name" value="Aminotran_1_2"/>
    <property type="match status" value="1"/>
</dbReference>
<dbReference type="Gene3D" id="3.40.640.10">
    <property type="entry name" value="Type I PLP-dependent aspartate aminotransferase-like (Major domain)"/>
    <property type="match status" value="2"/>
</dbReference>
<evidence type="ECO:0000256" key="3">
    <source>
        <dbReference type="ARBA" id="ARBA00022679"/>
    </source>
</evidence>
<protein>
    <submittedName>
        <fullName evidence="6">Pyridoxal phosphate-dependent transferase</fullName>
    </submittedName>
</protein>
<dbReference type="Gene3D" id="3.90.1150.10">
    <property type="entry name" value="Aspartate Aminotransferase, domain 1"/>
    <property type="match status" value="1"/>
</dbReference>
<sequence>MALPIGLDKWIRAQEPRLPKMRDAPVFYRNLEETLDARRAENNLITLRTRKDSYDFFSNDFLSLEASGMLREAFFEELALYPGFKLGSTGSRLLDGNNDYIETIEHEIAKGERCVIISVETVYSMDGDICSLKEMVEIAKSFFPRGNAQFIVDEAHSTGVIGEKGRGLVSHLGLENEIAIRLHTFSKALVFRR</sequence>
<dbReference type="InterPro" id="IPR015422">
    <property type="entry name" value="PyrdxlP-dep_Trfase_small"/>
</dbReference>
<organism evidence="6 7">
    <name type="scientific">Pseudomassariella vexata</name>
    <dbReference type="NCBI Taxonomy" id="1141098"/>
    <lineage>
        <taxon>Eukaryota</taxon>
        <taxon>Fungi</taxon>
        <taxon>Dikarya</taxon>
        <taxon>Ascomycota</taxon>
        <taxon>Pezizomycotina</taxon>
        <taxon>Sordariomycetes</taxon>
        <taxon>Xylariomycetidae</taxon>
        <taxon>Amphisphaeriales</taxon>
        <taxon>Pseudomassariaceae</taxon>
        <taxon>Pseudomassariella</taxon>
    </lineage>
</organism>
<dbReference type="PANTHER" id="PTHR13693">
    <property type="entry name" value="CLASS II AMINOTRANSFERASE/8-AMINO-7-OXONONANOATE SYNTHASE"/>
    <property type="match status" value="1"/>
</dbReference>
<dbReference type="InParanoid" id="A0A1Y2DGF4"/>
<dbReference type="InterPro" id="IPR015421">
    <property type="entry name" value="PyrdxlP-dep_Trfase_major"/>
</dbReference>
<dbReference type="InterPro" id="IPR050087">
    <property type="entry name" value="AON_synthase_class-II"/>
</dbReference>
<dbReference type="InterPro" id="IPR015424">
    <property type="entry name" value="PyrdxlP-dep_Trfase"/>
</dbReference>
<dbReference type="InterPro" id="IPR004839">
    <property type="entry name" value="Aminotransferase_I/II_large"/>
</dbReference>
<dbReference type="GO" id="GO:0009102">
    <property type="term" value="P:biotin biosynthetic process"/>
    <property type="evidence" value="ECO:0007669"/>
    <property type="project" value="TreeGrafter"/>
</dbReference>
<evidence type="ECO:0000256" key="2">
    <source>
        <dbReference type="ARBA" id="ARBA00010008"/>
    </source>
</evidence>
<feature type="domain" description="Aminotransferase class I/classII large" evidence="5">
    <location>
        <begin position="101"/>
        <end position="189"/>
    </location>
</feature>
<dbReference type="GO" id="GO:0030170">
    <property type="term" value="F:pyridoxal phosphate binding"/>
    <property type="evidence" value="ECO:0007669"/>
    <property type="project" value="InterPro"/>
</dbReference>
<name>A0A1Y2DGF4_9PEZI</name>
<dbReference type="EMBL" id="MCFJ01000016">
    <property type="protein sequence ID" value="ORY58373.1"/>
    <property type="molecule type" value="Genomic_DNA"/>
</dbReference>
<evidence type="ECO:0000259" key="5">
    <source>
        <dbReference type="Pfam" id="PF00155"/>
    </source>
</evidence>
<dbReference type="Proteomes" id="UP000193689">
    <property type="component" value="Unassembled WGS sequence"/>
</dbReference>
<comment type="similarity">
    <text evidence="2">Belongs to the class-II pyridoxal-phosphate-dependent aminotransferase family. BioF subfamily.</text>
</comment>
<dbReference type="STRING" id="1141098.A0A1Y2DGF4"/>
<dbReference type="GeneID" id="63781017"/>
<dbReference type="AlphaFoldDB" id="A0A1Y2DGF4"/>
<dbReference type="OrthoDB" id="2382073at2759"/>
<evidence type="ECO:0000313" key="7">
    <source>
        <dbReference type="Proteomes" id="UP000193689"/>
    </source>
</evidence>
<comment type="cofactor">
    <cofactor evidence="1">
        <name>pyridoxal 5'-phosphate</name>
        <dbReference type="ChEBI" id="CHEBI:597326"/>
    </cofactor>
</comment>
<accession>A0A1Y2DGF4</accession>
<dbReference type="SUPFAM" id="SSF53383">
    <property type="entry name" value="PLP-dependent transferases"/>
    <property type="match status" value="1"/>
</dbReference>